<name>A0A437JXC5_9BURK</name>
<dbReference type="Proteomes" id="UP000288178">
    <property type="component" value="Unassembled WGS sequence"/>
</dbReference>
<dbReference type="EMBL" id="SACT01000002">
    <property type="protein sequence ID" value="RVT52333.1"/>
    <property type="molecule type" value="Genomic_DNA"/>
</dbReference>
<accession>A0A437JXC5</accession>
<evidence type="ECO:0000313" key="2">
    <source>
        <dbReference type="Proteomes" id="UP000288178"/>
    </source>
</evidence>
<dbReference type="RefSeq" id="WP_128197515.1">
    <property type="nucleotide sequence ID" value="NZ_SACT01000002.1"/>
</dbReference>
<sequence length="80" mass="8691">MEKTLSWHVSVPPGGARRRLARGLRLAGRALAYWARRVAPQEPRPTGDPVLEFYAEAGAPEGALYVDGRLVAVLPGVTRL</sequence>
<gene>
    <name evidence="1" type="ORF">ENE75_07735</name>
</gene>
<keyword evidence="2" id="KW-1185">Reference proteome</keyword>
<proteinExistence type="predicted"/>
<dbReference type="AlphaFoldDB" id="A0A437JXC5"/>
<protein>
    <submittedName>
        <fullName evidence="1">Uncharacterized protein</fullName>
    </submittedName>
</protein>
<dbReference type="OrthoDB" id="8911686at2"/>
<evidence type="ECO:0000313" key="1">
    <source>
        <dbReference type="EMBL" id="RVT52333.1"/>
    </source>
</evidence>
<organism evidence="1 2">
    <name type="scientific">Rubrivivax albus</name>
    <dbReference type="NCBI Taxonomy" id="2499835"/>
    <lineage>
        <taxon>Bacteria</taxon>
        <taxon>Pseudomonadati</taxon>
        <taxon>Pseudomonadota</taxon>
        <taxon>Betaproteobacteria</taxon>
        <taxon>Burkholderiales</taxon>
        <taxon>Sphaerotilaceae</taxon>
        <taxon>Rubrivivax</taxon>
    </lineage>
</organism>
<comment type="caution">
    <text evidence="1">The sequence shown here is derived from an EMBL/GenBank/DDBJ whole genome shotgun (WGS) entry which is preliminary data.</text>
</comment>
<reference evidence="1 2" key="1">
    <citation type="submission" date="2019-01" db="EMBL/GenBank/DDBJ databases">
        <authorList>
            <person name="Chen W.-M."/>
        </authorList>
    </citation>
    <scope>NUCLEOTIDE SEQUENCE [LARGE SCALE GENOMIC DNA]</scope>
    <source>
        <strain evidence="1 2">ICH-3</strain>
    </source>
</reference>